<protein>
    <submittedName>
        <fullName evidence="2">Uncharacterized protein</fullName>
    </submittedName>
</protein>
<evidence type="ECO:0000256" key="1">
    <source>
        <dbReference type="SAM" id="MobiDB-lite"/>
    </source>
</evidence>
<accession>A0A7D9D6D5</accession>
<organism evidence="2 3">
    <name type="scientific">Paramuricea clavata</name>
    <name type="common">Red gorgonian</name>
    <name type="synonym">Violescent sea-whip</name>
    <dbReference type="NCBI Taxonomy" id="317549"/>
    <lineage>
        <taxon>Eukaryota</taxon>
        <taxon>Metazoa</taxon>
        <taxon>Cnidaria</taxon>
        <taxon>Anthozoa</taxon>
        <taxon>Octocorallia</taxon>
        <taxon>Malacalcyonacea</taxon>
        <taxon>Plexauridae</taxon>
        <taxon>Paramuricea</taxon>
    </lineage>
</organism>
<reference evidence="2" key="1">
    <citation type="submission" date="2020-04" db="EMBL/GenBank/DDBJ databases">
        <authorList>
            <person name="Alioto T."/>
            <person name="Alioto T."/>
            <person name="Gomez Garrido J."/>
        </authorList>
    </citation>
    <scope>NUCLEOTIDE SEQUENCE</scope>
    <source>
        <strain evidence="2">A484AB</strain>
    </source>
</reference>
<proteinExistence type="predicted"/>
<keyword evidence="3" id="KW-1185">Reference proteome</keyword>
<evidence type="ECO:0000313" key="3">
    <source>
        <dbReference type="Proteomes" id="UP001152795"/>
    </source>
</evidence>
<dbReference type="OrthoDB" id="10605700at2759"/>
<dbReference type="EMBL" id="CACRXK020000088">
    <property type="protein sequence ID" value="CAB3978080.1"/>
    <property type="molecule type" value="Genomic_DNA"/>
</dbReference>
<comment type="caution">
    <text evidence="2">The sequence shown here is derived from an EMBL/GenBank/DDBJ whole genome shotgun (WGS) entry which is preliminary data.</text>
</comment>
<evidence type="ECO:0000313" key="2">
    <source>
        <dbReference type="EMBL" id="CAB3978080.1"/>
    </source>
</evidence>
<feature type="compositionally biased region" description="Polar residues" evidence="1">
    <location>
        <begin position="1"/>
        <end position="19"/>
    </location>
</feature>
<name>A0A7D9D6D5_PARCT</name>
<gene>
    <name evidence="2" type="ORF">PACLA_8A034969</name>
</gene>
<feature type="region of interest" description="Disordered" evidence="1">
    <location>
        <begin position="1"/>
        <end position="24"/>
    </location>
</feature>
<dbReference type="AlphaFoldDB" id="A0A7D9D6D5"/>
<dbReference type="Proteomes" id="UP001152795">
    <property type="component" value="Unassembled WGS sequence"/>
</dbReference>
<sequence length="362" mass="41339">MKVSPFSYQQATRDQNQLDSDGPLDVSKLLNTRPTIQEERNKTLQYCPLDESVKKSIRELLRDIVRILRAKSRQKSWKIRHEETNHRVQRRQTAPWPYNCVHASIMFHEGQLMMNINLQKCCKACEYPAFTRCVANNSGVDACTRQGLQCVSACIDKHVRHCTVVGMPAAQNIVSIQNLLQSNQVDGNVQQRRCPTRKKKMGAEIESFFEKRRSPPRVGLNQPSYCPVSPEIMAFLNQLRGPGDKTSRQKDRICIQSRQNQGFQSATSWTYNCLHAGLNVKAQIFEVPVYECCKKCEYPAFPQCLARSRAGDVLSRCNSEALRCVAWCILVKGQRPTIHKSCSKTVQKYGNSHCVQRSCIRI</sequence>